<reference evidence="5" key="1">
    <citation type="journal article" date="2014" name="Int. J. Syst. Evol. Microbiol.">
        <title>Complete genome sequence of Corynebacterium casei LMG S-19264T (=DSM 44701T), isolated from a smear-ripened cheese.</title>
        <authorList>
            <consortium name="US DOE Joint Genome Institute (JGI-PGF)"/>
            <person name="Walter F."/>
            <person name="Albersmeier A."/>
            <person name="Kalinowski J."/>
            <person name="Ruckert C."/>
        </authorList>
    </citation>
    <scope>NUCLEOTIDE SEQUENCE</scope>
    <source>
        <strain evidence="5">KCTC 42731</strain>
    </source>
</reference>
<dbReference type="InterPro" id="IPR038228">
    <property type="entry name" value="Syd_sf"/>
</dbReference>
<dbReference type="Proteomes" id="UP000623842">
    <property type="component" value="Unassembled WGS sequence"/>
</dbReference>
<evidence type="ECO:0000256" key="2">
    <source>
        <dbReference type="ARBA" id="ARBA00022519"/>
    </source>
</evidence>
<evidence type="ECO:0000313" key="5">
    <source>
        <dbReference type="EMBL" id="GHF95414.1"/>
    </source>
</evidence>
<keyword evidence="2 4" id="KW-0997">Cell inner membrane</keyword>
<evidence type="ECO:0000256" key="4">
    <source>
        <dbReference type="HAMAP-Rule" id="MF_01104"/>
    </source>
</evidence>
<dbReference type="AlphaFoldDB" id="A0A919BKM0"/>
<protein>
    <recommendedName>
        <fullName evidence="4">Protein Syd</fullName>
    </recommendedName>
</protein>
<dbReference type="NCBIfam" id="NF003439">
    <property type="entry name" value="PRK04968.1"/>
    <property type="match status" value="1"/>
</dbReference>
<evidence type="ECO:0000256" key="3">
    <source>
        <dbReference type="ARBA" id="ARBA00023136"/>
    </source>
</evidence>
<keyword evidence="1 4" id="KW-1003">Cell membrane</keyword>
<dbReference type="Gene3D" id="3.40.1580.20">
    <property type="entry name" value="Syd protein"/>
    <property type="match status" value="1"/>
</dbReference>
<dbReference type="GO" id="GO:0009898">
    <property type="term" value="C:cytoplasmic side of plasma membrane"/>
    <property type="evidence" value="ECO:0007669"/>
    <property type="project" value="InterPro"/>
</dbReference>
<sequence>MESTSPNLHDALINFSQSYLEQYRDKLGHFPVVEADEQWASPCELSKFNDDLVHWQPIKITEQLSFNNVENALEIKLHPSIKAYFSTIYSESIPATCEHGHLQLLFAWSKDDFDRLQQNLIGHILMKQKLKQDVTLFFAVTDQDDHVVTLDNATGEVWVEKVGRKPHKKLANTLEEFILQLSPDIYVEK</sequence>
<dbReference type="CDD" id="cd16323">
    <property type="entry name" value="Syd"/>
    <property type="match status" value="1"/>
</dbReference>
<comment type="similarity">
    <text evidence="4">Belongs to the Syd family.</text>
</comment>
<dbReference type="RefSeq" id="WP_189771004.1">
    <property type="nucleotide sequence ID" value="NZ_BNCK01000005.1"/>
</dbReference>
<dbReference type="Pfam" id="PF07348">
    <property type="entry name" value="Syd"/>
    <property type="match status" value="1"/>
</dbReference>
<proteinExistence type="inferred from homology"/>
<reference evidence="5" key="2">
    <citation type="submission" date="2020-09" db="EMBL/GenBank/DDBJ databases">
        <authorList>
            <person name="Sun Q."/>
            <person name="Kim S."/>
        </authorList>
    </citation>
    <scope>NUCLEOTIDE SEQUENCE</scope>
    <source>
        <strain evidence="5">KCTC 42731</strain>
    </source>
</reference>
<comment type="function">
    <text evidence="4">Interacts with the SecY protein in vivo. May bind preferentially to an uncomplexed state of SecY, thus functioning either as a chelating agent for excess SecY in the cell or as a regulatory factor that negatively controls the translocase function.</text>
</comment>
<gene>
    <name evidence="4 5" type="primary">syd</name>
    <name evidence="5" type="ORF">GCM10017161_24660</name>
</gene>
<comment type="caution">
    <text evidence="5">The sequence shown here is derived from an EMBL/GenBank/DDBJ whole genome shotgun (WGS) entry which is preliminary data.</text>
</comment>
<keyword evidence="6" id="KW-1185">Reference proteome</keyword>
<evidence type="ECO:0000313" key="6">
    <source>
        <dbReference type="Proteomes" id="UP000623842"/>
    </source>
</evidence>
<dbReference type="HAMAP" id="MF_01104">
    <property type="entry name" value="Syd"/>
    <property type="match status" value="1"/>
</dbReference>
<keyword evidence="3 4" id="KW-0472">Membrane</keyword>
<organism evidence="5 6">
    <name type="scientific">Thalassotalea marina</name>
    <dbReference type="NCBI Taxonomy" id="1673741"/>
    <lineage>
        <taxon>Bacteria</taxon>
        <taxon>Pseudomonadati</taxon>
        <taxon>Pseudomonadota</taxon>
        <taxon>Gammaproteobacteria</taxon>
        <taxon>Alteromonadales</taxon>
        <taxon>Colwelliaceae</taxon>
        <taxon>Thalassotalea</taxon>
    </lineage>
</organism>
<accession>A0A919BKM0</accession>
<dbReference type="InterPro" id="IPR009948">
    <property type="entry name" value="Syd"/>
</dbReference>
<name>A0A919BKM0_9GAMM</name>
<comment type="subcellular location">
    <subcellularLocation>
        <location evidence="4">Cell inner membrane</location>
        <topology evidence="4">Peripheral membrane protein</topology>
        <orientation evidence="4">Cytoplasmic side</orientation>
    </subcellularLocation>
    <text evidence="4">Loosely associated with the cytoplasmic side of the inner membrane, probably via SecY.</text>
</comment>
<evidence type="ECO:0000256" key="1">
    <source>
        <dbReference type="ARBA" id="ARBA00022475"/>
    </source>
</evidence>
<dbReference type="EMBL" id="BNCK01000005">
    <property type="protein sequence ID" value="GHF95414.1"/>
    <property type="molecule type" value="Genomic_DNA"/>
</dbReference>